<comment type="subcellular location">
    <subcellularLocation>
        <location evidence="1 14">Endoplasmic reticulum membrane</location>
        <topology evidence="1 14">Multi-pass membrane protein</topology>
    </subcellularLocation>
</comment>
<evidence type="ECO:0000256" key="7">
    <source>
        <dbReference type="ARBA" id="ARBA00022692"/>
    </source>
</evidence>
<dbReference type="Pfam" id="PF16192">
    <property type="entry name" value="PMT_4TMC"/>
    <property type="match status" value="1"/>
</dbReference>
<evidence type="ECO:0000313" key="18">
    <source>
        <dbReference type="Proteomes" id="UP000279259"/>
    </source>
</evidence>
<comment type="catalytic activity">
    <reaction evidence="13 14">
        <text>a di-trans,poly-cis-dolichyl beta-D-mannosyl phosphate + L-seryl-[protein] = 3-O-(alpha-D-mannosyl)-L-seryl-[protein] + a di-trans,poly-cis-dolichyl phosphate + H(+)</text>
        <dbReference type="Rhea" id="RHEA:17377"/>
        <dbReference type="Rhea" id="RHEA-COMP:9863"/>
        <dbReference type="Rhea" id="RHEA-COMP:13546"/>
        <dbReference type="Rhea" id="RHEA-COMP:19498"/>
        <dbReference type="Rhea" id="RHEA-COMP:19501"/>
        <dbReference type="ChEBI" id="CHEBI:15378"/>
        <dbReference type="ChEBI" id="CHEBI:29999"/>
        <dbReference type="ChEBI" id="CHEBI:57683"/>
        <dbReference type="ChEBI" id="CHEBI:58211"/>
        <dbReference type="ChEBI" id="CHEBI:137321"/>
        <dbReference type="EC" id="2.4.1.109"/>
    </reaction>
</comment>
<dbReference type="InterPro" id="IPR032421">
    <property type="entry name" value="PMT_4TMC"/>
</dbReference>
<dbReference type="FunFam" id="2.80.10.50:FF:000012">
    <property type="entry name" value="Protein O-mannosyl-transferase 1"/>
    <property type="match status" value="1"/>
</dbReference>
<name>A0A427YMM2_9TREE</name>
<dbReference type="UniPathway" id="UPA00378"/>
<dbReference type="Proteomes" id="UP000279259">
    <property type="component" value="Unassembled WGS sequence"/>
</dbReference>
<evidence type="ECO:0000256" key="6">
    <source>
        <dbReference type="ARBA" id="ARBA00022679"/>
    </source>
</evidence>
<keyword evidence="5 14" id="KW-0328">Glycosyltransferase</keyword>
<feature type="transmembrane region" description="Helical" evidence="14">
    <location>
        <begin position="301"/>
        <end position="330"/>
    </location>
</feature>
<evidence type="ECO:0000256" key="12">
    <source>
        <dbReference type="ARBA" id="ARBA00045085"/>
    </source>
</evidence>
<dbReference type="Pfam" id="PF02815">
    <property type="entry name" value="MIR"/>
    <property type="match status" value="1"/>
</dbReference>
<dbReference type="Gene3D" id="2.80.10.50">
    <property type="match status" value="1"/>
</dbReference>
<dbReference type="OrthoDB" id="292747at2759"/>
<dbReference type="GO" id="GO:0005789">
    <property type="term" value="C:endoplasmic reticulum membrane"/>
    <property type="evidence" value="ECO:0007669"/>
    <property type="project" value="UniProtKB-SubCell"/>
</dbReference>
<feature type="compositionally biased region" description="Basic and acidic residues" evidence="15">
    <location>
        <begin position="78"/>
        <end position="99"/>
    </location>
</feature>
<comment type="caution">
    <text evidence="14">Lacks conserved residue(s) required for the propagation of feature annotation.</text>
</comment>
<dbReference type="PANTHER" id="PTHR10050:SF46">
    <property type="entry name" value="PROTEIN O-MANNOSYL-TRANSFERASE 2"/>
    <property type="match status" value="1"/>
</dbReference>
<evidence type="ECO:0000256" key="13">
    <source>
        <dbReference type="ARBA" id="ARBA00045102"/>
    </source>
</evidence>
<feature type="region of interest" description="Disordered" evidence="15">
    <location>
        <begin position="1"/>
        <end position="127"/>
    </location>
</feature>
<feature type="domain" description="MIR" evidence="16">
    <location>
        <begin position="449"/>
        <end position="503"/>
    </location>
</feature>
<dbReference type="STRING" id="1890683.A0A427YMM2"/>
<evidence type="ECO:0000313" key="17">
    <source>
        <dbReference type="EMBL" id="RSH92333.1"/>
    </source>
</evidence>
<feature type="compositionally biased region" description="Acidic residues" evidence="15">
    <location>
        <begin position="43"/>
        <end position="55"/>
    </location>
</feature>
<evidence type="ECO:0000256" key="10">
    <source>
        <dbReference type="ARBA" id="ARBA00022989"/>
    </source>
</evidence>
<comment type="similarity">
    <text evidence="3 14">Belongs to the glycosyltransferase 39 family.</text>
</comment>
<reference evidence="17 18" key="1">
    <citation type="submission" date="2018-11" db="EMBL/GenBank/DDBJ databases">
        <title>Genome sequence of Saitozyma podzolica DSM 27192.</title>
        <authorList>
            <person name="Aliyu H."/>
            <person name="Gorte O."/>
            <person name="Ochsenreither K."/>
        </authorList>
    </citation>
    <scope>NUCLEOTIDE SEQUENCE [LARGE SCALE GENOMIC DNA]</scope>
    <source>
        <strain evidence="17 18">DSM 27192</strain>
    </source>
</reference>
<dbReference type="InterPro" id="IPR027005">
    <property type="entry name" value="PMT-like"/>
</dbReference>
<keyword evidence="6 14" id="KW-0808">Transferase</keyword>
<keyword evidence="18" id="KW-1185">Reference proteome</keyword>
<feature type="transmembrane region" description="Helical" evidence="14">
    <location>
        <begin position="395"/>
        <end position="415"/>
    </location>
</feature>
<keyword evidence="9 14" id="KW-0256">Endoplasmic reticulum</keyword>
<comment type="caution">
    <text evidence="17">The sequence shown here is derived from an EMBL/GenBank/DDBJ whole genome shotgun (WGS) entry which is preliminary data.</text>
</comment>
<feature type="compositionally biased region" description="Basic residues" evidence="15">
    <location>
        <begin position="67"/>
        <end position="77"/>
    </location>
</feature>
<dbReference type="Pfam" id="PF02366">
    <property type="entry name" value="PMT"/>
    <property type="match status" value="1"/>
</dbReference>
<dbReference type="InterPro" id="IPR003342">
    <property type="entry name" value="ArnT-like_N"/>
</dbReference>
<evidence type="ECO:0000256" key="1">
    <source>
        <dbReference type="ARBA" id="ARBA00004477"/>
    </source>
</evidence>
<feature type="transmembrane region" description="Helical" evidence="14">
    <location>
        <begin position="759"/>
        <end position="777"/>
    </location>
</feature>
<protein>
    <recommendedName>
        <fullName evidence="4 14">Dolichyl-phosphate-mannose--protein mannosyltransferase</fullName>
        <ecNumber evidence="4 14">2.4.1.109</ecNumber>
    </recommendedName>
</protein>
<dbReference type="PANTHER" id="PTHR10050">
    <property type="entry name" value="DOLICHYL-PHOSPHATE-MANNOSE--PROTEIN MANNOSYLTRANSFERASE"/>
    <property type="match status" value="1"/>
</dbReference>
<keyword evidence="10 14" id="KW-1133">Transmembrane helix</keyword>
<dbReference type="PROSITE" id="PS50919">
    <property type="entry name" value="MIR"/>
    <property type="match status" value="3"/>
</dbReference>
<keyword evidence="7 14" id="KW-0812">Transmembrane</keyword>
<feature type="domain" description="MIR" evidence="16">
    <location>
        <begin position="515"/>
        <end position="571"/>
    </location>
</feature>
<evidence type="ECO:0000256" key="14">
    <source>
        <dbReference type="RuleBase" id="RU367007"/>
    </source>
</evidence>
<dbReference type="EC" id="2.4.1.109" evidence="4 14"/>
<organism evidence="17 18">
    <name type="scientific">Saitozyma podzolica</name>
    <dbReference type="NCBI Taxonomy" id="1890683"/>
    <lineage>
        <taxon>Eukaryota</taxon>
        <taxon>Fungi</taxon>
        <taxon>Dikarya</taxon>
        <taxon>Basidiomycota</taxon>
        <taxon>Agaricomycotina</taxon>
        <taxon>Tremellomycetes</taxon>
        <taxon>Tremellales</taxon>
        <taxon>Trimorphomycetaceae</taxon>
        <taxon>Saitozyma</taxon>
    </lineage>
</organism>
<comment type="catalytic activity">
    <reaction evidence="12 14">
        <text>a di-trans,poly-cis-dolichyl beta-D-mannosyl phosphate + L-threonyl-[protein] = 3-O-(alpha-D-mannosyl)-L-threonyl-[protein] + a di-trans,poly-cis-dolichyl phosphate + H(+)</text>
        <dbReference type="Rhea" id="RHEA:53396"/>
        <dbReference type="Rhea" id="RHEA-COMP:11060"/>
        <dbReference type="Rhea" id="RHEA-COMP:13547"/>
        <dbReference type="Rhea" id="RHEA-COMP:19498"/>
        <dbReference type="Rhea" id="RHEA-COMP:19501"/>
        <dbReference type="ChEBI" id="CHEBI:15378"/>
        <dbReference type="ChEBI" id="CHEBI:30013"/>
        <dbReference type="ChEBI" id="CHEBI:57683"/>
        <dbReference type="ChEBI" id="CHEBI:58211"/>
        <dbReference type="ChEBI" id="CHEBI:137323"/>
        <dbReference type="EC" id="2.4.1.109"/>
    </reaction>
</comment>
<dbReference type="SUPFAM" id="SSF82109">
    <property type="entry name" value="MIR domain"/>
    <property type="match status" value="1"/>
</dbReference>
<feature type="compositionally biased region" description="Low complexity" evidence="15">
    <location>
        <begin position="1"/>
        <end position="23"/>
    </location>
</feature>
<dbReference type="EMBL" id="RSCD01000006">
    <property type="protein sequence ID" value="RSH92333.1"/>
    <property type="molecule type" value="Genomic_DNA"/>
</dbReference>
<comment type="function">
    <text evidence="14">Transfers mannose from Dol-P-mannose to Ser or Thr residues on proteins.</text>
</comment>
<dbReference type="SMART" id="SM00472">
    <property type="entry name" value="MIR"/>
    <property type="match status" value="3"/>
</dbReference>
<comment type="pathway">
    <text evidence="2 14">Protein modification; protein glycosylation.</text>
</comment>
<keyword evidence="8" id="KW-0677">Repeat</keyword>
<evidence type="ECO:0000256" key="9">
    <source>
        <dbReference type="ARBA" id="ARBA00022824"/>
    </source>
</evidence>
<gene>
    <name evidence="17" type="primary">PMT2</name>
    <name evidence="17" type="ORF">EHS25_008748</name>
</gene>
<dbReference type="GO" id="GO:0004169">
    <property type="term" value="F:dolichyl-phosphate-mannose-protein mannosyltransferase activity"/>
    <property type="evidence" value="ECO:0007669"/>
    <property type="project" value="UniProtKB-UniRule"/>
</dbReference>
<feature type="domain" description="MIR" evidence="16">
    <location>
        <begin position="583"/>
        <end position="641"/>
    </location>
</feature>
<evidence type="ECO:0000256" key="3">
    <source>
        <dbReference type="ARBA" id="ARBA00007222"/>
    </source>
</evidence>
<evidence type="ECO:0000256" key="15">
    <source>
        <dbReference type="SAM" id="MobiDB-lite"/>
    </source>
</evidence>
<dbReference type="InterPro" id="IPR016093">
    <property type="entry name" value="MIR_motif"/>
</dbReference>
<evidence type="ECO:0000256" key="8">
    <source>
        <dbReference type="ARBA" id="ARBA00022737"/>
    </source>
</evidence>
<dbReference type="AlphaFoldDB" id="A0A427YMM2"/>
<keyword evidence="11 14" id="KW-0472">Membrane</keyword>
<evidence type="ECO:0000256" key="4">
    <source>
        <dbReference type="ARBA" id="ARBA00012839"/>
    </source>
</evidence>
<evidence type="ECO:0000256" key="2">
    <source>
        <dbReference type="ARBA" id="ARBA00004922"/>
    </source>
</evidence>
<proteinExistence type="inferred from homology"/>
<feature type="transmembrane region" description="Helical" evidence="14">
    <location>
        <begin position="342"/>
        <end position="375"/>
    </location>
</feature>
<evidence type="ECO:0000259" key="16">
    <source>
        <dbReference type="PROSITE" id="PS50919"/>
    </source>
</evidence>
<feature type="transmembrane region" description="Helical" evidence="14">
    <location>
        <begin position="719"/>
        <end position="739"/>
    </location>
</feature>
<accession>A0A427YMM2</accession>
<sequence length="883" mass="99997">MQRSLPGHGTTSSSSSSAHSALSAVRRTFRPSPSSSPNRADVDIADEDQELELADLADPRPWETRAPLKHYGSHHSVHSADHGHLPLYKDSHGNAHGHGDSAGIGMETRQRRAQAQVQYGEKEGDVTVSETDVLDDQGKWQKGHLAGPGVGGRRGLPPKQRIPGWKGLLMEHEEWVWTGVYTLLSMITRYWRIGAANYVVWDEAHFGKFGSHYINRDFYFDVHPPLGKMLVGLAGLLSGYGGGFEFKSGVEYPEDVPYTAMRVFLASFGVMLVPIAWWTAGELGWSRWTRHWVTICVLCDIGWLCISRFILLDSMLLFFTFTTVLGLVKFHNQRHDAFGEDWWLWLVFTGWSIGCVCSIKWVGAFVTALVGVYTVEDLWDKFGDLKMPIRTYVKHWIARIAALIVLPFIVYAACFKMHFLVLDRSGPGDAQMSSLFQARLRGNDFAESPLEVAYGSKLTLKNYGYGGGLLHSHVQTYPAGSAQQQVTCYHYKDENNHWVITPPWNADPVDPDRPIRYLLHGDEIRLVHASTGRNLHSHSIAAPVTKENWEVAGYGNETIGDENDLWVVEVVDDTHRSRKDQEDGRIHSLTTRMRFRHRELNCYLRAANAVLPQWGFKQVEVSCVKENNAKDVHTYWNVESHWNDRLPPGNAKLYPSPFWRDFIHLNVAMWTSNNALVPDPDKEDILASKPYDWPFLHLGLRMCGWGDGQIKFYLLGTPVVWWFSSIALVLGTGLVGWVLARMQRQYKDWMPGEWDRWLYVVKIAFGGWFFHFVPFLIMGRVTYLHHYVSTPATETPTQVRLESAPLDSRLGASAALTRVPAHAAPHTLVRSPHGRARPRNLLLWLDQALGSRQTRLVRNLDGCRGAQFLVVQGLGAGHLWARE</sequence>
<evidence type="ECO:0000256" key="5">
    <source>
        <dbReference type="ARBA" id="ARBA00022676"/>
    </source>
</evidence>
<dbReference type="InterPro" id="IPR036300">
    <property type="entry name" value="MIR_dom_sf"/>
</dbReference>
<evidence type="ECO:0000256" key="11">
    <source>
        <dbReference type="ARBA" id="ARBA00023136"/>
    </source>
</evidence>
<feature type="transmembrane region" description="Helical" evidence="14">
    <location>
        <begin position="263"/>
        <end position="281"/>
    </location>
</feature>